<dbReference type="SUPFAM" id="SSF56935">
    <property type="entry name" value="Porins"/>
    <property type="match status" value="1"/>
</dbReference>
<keyword evidence="1" id="KW-0732">Signal</keyword>
<dbReference type="AlphaFoldDB" id="A0A4U6CUY5"/>
<dbReference type="SUPFAM" id="SSF49464">
    <property type="entry name" value="Carboxypeptidase regulatory domain-like"/>
    <property type="match status" value="1"/>
</dbReference>
<organism evidence="2 3">
    <name type="scientific">Dyadobacter frigoris</name>
    <dbReference type="NCBI Taxonomy" id="2576211"/>
    <lineage>
        <taxon>Bacteria</taxon>
        <taxon>Pseudomonadati</taxon>
        <taxon>Bacteroidota</taxon>
        <taxon>Cytophagia</taxon>
        <taxon>Cytophagales</taxon>
        <taxon>Spirosomataceae</taxon>
        <taxon>Dyadobacter</taxon>
    </lineage>
</organism>
<evidence type="ECO:0008006" key="4">
    <source>
        <dbReference type="Google" id="ProtNLM"/>
    </source>
</evidence>
<feature type="chain" id="PRO_5020629456" description="TonB-dependent receptor" evidence="1">
    <location>
        <begin position="20"/>
        <end position="898"/>
    </location>
</feature>
<protein>
    <recommendedName>
        <fullName evidence="4">TonB-dependent receptor</fullName>
    </recommendedName>
</protein>
<name>A0A4U6CUY5_9BACT</name>
<evidence type="ECO:0000313" key="2">
    <source>
        <dbReference type="EMBL" id="TKT88086.1"/>
    </source>
</evidence>
<dbReference type="Gene3D" id="2.60.40.1120">
    <property type="entry name" value="Carboxypeptidase-like, regulatory domain"/>
    <property type="match status" value="1"/>
</dbReference>
<dbReference type="Gene3D" id="2.60.40.1930">
    <property type="match status" value="1"/>
</dbReference>
<dbReference type="InterPro" id="IPR008969">
    <property type="entry name" value="CarboxyPept-like_regulatory"/>
</dbReference>
<proteinExistence type="predicted"/>
<reference evidence="2 3" key="1">
    <citation type="submission" date="2019-05" db="EMBL/GenBank/DDBJ databases">
        <title>Dyadobacter AR-3-8 sp. nov., isolated from arctic soil.</title>
        <authorList>
            <person name="Chaudhary D.K."/>
        </authorList>
    </citation>
    <scope>NUCLEOTIDE SEQUENCE [LARGE SCALE GENOMIC DNA]</scope>
    <source>
        <strain evidence="2 3">AR-3-8</strain>
    </source>
</reference>
<evidence type="ECO:0000256" key="1">
    <source>
        <dbReference type="SAM" id="SignalP"/>
    </source>
</evidence>
<feature type="signal peptide" evidence="1">
    <location>
        <begin position="1"/>
        <end position="19"/>
    </location>
</feature>
<dbReference type="Gene3D" id="2.170.130.10">
    <property type="entry name" value="TonB-dependent receptor, plug domain"/>
    <property type="match status" value="1"/>
</dbReference>
<dbReference type="Pfam" id="PF13715">
    <property type="entry name" value="CarbopepD_reg_2"/>
    <property type="match status" value="1"/>
</dbReference>
<keyword evidence="3" id="KW-1185">Reference proteome</keyword>
<dbReference type="OrthoDB" id="1223654at2"/>
<evidence type="ECO:0000313" key="3">
    <source>
        <dbReference type="Proteomes" id="UP000304900"/>
    </source>
</evidence>
<dbReference type="Proteomes" id="UP000304900">
    <property type="component" value="Unassembled WGS sequence"/>
</dbReference>
<dbReference type="RefSeq" id="WP_137343200.1">
    <property type="nucleotide sequence ID" value="NZ_BSQH01000008.1"/>
</dbReference>
<gene>
    <name evidence="2" type="ORF">FDK13_27305</name>
</gene>
<dbReference type="InterPro" id="IPR037066">
    <property type="entry name" value="Plug_dom_sf"/>
</dbReference>
<accession>A0A4U6CUY5</accession>
<sequence length="898" mass="100345">MKHVSLLILFIFIFSNVFAQTGKISGRVIDAKTLEPLPFTNVYINNTTIGVTTDTSGKFVLPNLPLGSTEIVFSFIGYIPQQLKIVVKETGNNPLTISLTADSQQLLEVAIKSGRDKNWEKQLKKFEKVFFGNTANCKILNSWVLDFTEENNAMTAKAPIPLEIENNILGYKLFFQLKKFGFSATEFSIVGNIRFTEMETTDKSVAATWMKNRESAYRASAKFLMKSILDGNMSKHGFVLYKDKLKGSPRSDNFSLEIKHNLLPYDTTGMVARLSGINEFRIGVKDKMEVHNKLDYTKNRFYMDVSNPVSWLEVRNGYVLINKEGTILNPTDVAISGAMADGRVSGMLPFDYKPGSIITVQSPESLLAKSLQEKVYLQTDRPYYYPGENIWFSGFMNYNTPGLMDTLSKVLYVDLIAADKTISKNLVIPIDSGRAAGSIQISSKIVPGNYVLRAYTQWMRNYGIEQFFYKPVVILSPTEGIDGISSQPVADNLLKIKFDKTDYKTKSKVKMTIGLDSALLNNLEKGSFSVTVLDEKLTIPTTESTGIKNDFEMSAMPKEIAPDFKYPIESGISLEGIYQDKKGKPKKAKLTLIPENMGGIYQASTTNNGEFSLKNLTFYDSTKFVFQPSEGKVIIVNKDSPYLPEKLPVSNLKHKFLATPRIYNSNDTLRATLLKEFKVTGSKIVKQENGYANPDFYIKGQSMGNFGSAAEAIAAKVPGFKLISEDNNWYLIWNRFTITGRDGRPNEPNLYIDNVMVTGETAGNRLFQLNPAMIDHIEVNGMITANQGANGANGLVSVFTKKTNEVDARALSYFGAQGFDRTMPFPQPDYDIFKPDASRADNRSTLYWNPRVEIISTHVPAELSFFTSEQTGNFRVVVEGITNRGNTIHSEAVIQVID</sequence>
<comment type="caution">
    <text evidence="2">The sequence shown here is derived from an EMBL/GenBank/DDBJ whole genome shotgun (WGS) entry which is preliminary data.</text>
</comment>
<dbReference type="EMBL" id="SZVO01000016">
    <property type="protein sequence ID" value="TKT88086.1"/>
    <property type="molecule type" value="Genomic_DNA"/>
</dbReference>